<protein>
    <submittedName>
        <fullName evidence="3">Uncharacterized protein</fullName>
    </submittedName>
</protein>
<feature type="signal peptide" evidence="2">
    <location>
        <begin position="1"/>
        <end position="20"/>
    </location>
</feature>
<name>A0A3R7PI34_PENVA</name>
<keyword evidence="2" id="KW-0732">Signal</keyword>
<dbReference type="EMBL" id="QCYY01002826">
    <property type="protein sequence ID" value="ROT67276.1"/>
    <property type="molecule type" value="Genomic_DNA"/>
</dbReference>
<dbReference type="GO" id="GO:0005230">
    <property type="term" value="F:extracellular ligand-gated monoatomic ion channel activity"/>
    <property type="evidence" value="ECO:0007669"/>
    <property type="project" value="InterPro"/>
</dbReference>
<keyword evidence="4" id="KW-1185">Reference proteome</keyword>
<evidence type="ECO:0000256" key="2">
    <source>
        <dbReference type="SAM" id="SignalP"/>
    </source>
</evidence>
<feature type="compositionally biased region" description="Low complexity" evidence="1">
    <location>
        <begin position="99"/>
        <end position="134"/>
    </location>
</feature>
<reference evidence="3 4" key="2">
    <citation type="submission" date="2019-01" db="EMBL/GenBank/DDBJ databases">
        <title>The decoding of complex shrimp genome reveals the adaptation for benthos swimmer, frequently molting mechanism and breeding impact on genome.</title>
        <authorList>
            <person name="Sun Y."/>
            <person name="Gao Y."/>
            <person name="Yu Y."/>
        </authorList>
    </citation>
    <scope>NUCLEOTIDE SEQUENCE [LARGE SCALE GENOMIC DNA]</scope>
    <source>
        <tissue evidence="3">Muscle</tissue>
    </source>
</reference>
<accession>A0A3R7PI34</accession>
<dbReference type="AlphaFoldDB" id="A0A3R7PI34"/>
<dbReference type="Gene3D" id="2.70.170.10">
    <property type="entry name" value="Neurotransmitter-gated ion-channel ligand-binding domain"/>
    <property type="match status" value="1"/>
</dbReference>
<evidence type="ECO:0000313" key="4">
    <source>
        <dbReference type="Proteomes" id="UP000283509"/>
    </source>
</evidence>
<dbReference type="GO" id="GO:0016020">
    <property type="term" value="C:membrane"/>
    <property type="evidence" value="ECO:0007669"/>
    <property type="project" value="InterPro"/>
</dbReference>
<evidence type="ECO:0000256" key="1">
    <source>
        <dbReference type="SAM" id="MobiDB-lite"/>
    </source>
</evidence>
<gene>
    <name evidence="3" type="ORF">C7M84_014646</name>
</gene>
<dbReference type="InterPro" id="IPR036734">
    <property type="entry name" value="Neur_chan_lig-bd_sf"/>
</dbReference>
<feature type="chain" id="PRO_5018543729" evidence="2">
    <location>
        <begin position="21"/>
        <end position="134"/>
    </location>
</feature>
<dbReference type="SUPFAM" id="SSF63712">
    <property type="entry name" value="Nicotinic receptor ligand binding domain-like"/>
    <property type="match status" value="1"/>
</dbReference>
<reference evidence="3 4" key="1">
    <citation type="submission" date="2018-04" db="EMBL/GenBank/DDBJ databases">
        <authorList>
            <person name="Zhang X."/>
            <person name="Yuan J."/>
            <person name="Li F."/>
            <person name="Xiang J."/>
        </authorList>
    </citation>
    <scope>NUCLEOTIDE SEQUENCE [LARGE SCALE GENOMIC DNA]</scope>
    <source>
        <tissue evidence="3">Muscle</tissue>
    </source>
</reference>
<comment type="caution">
    <text evidence="3">The sequence shown here is derived from an EMBL/GenBank/DDBJ whole genome shotgun (WGS) entry which is preliminary data.</text>
</comment>
<feature type="region of interest" description="Disordered" evidence="1">
    <location>
        <begin position="86"/>
        <end position="134"/>
    </location>
</feature>
<dbReference type="Proteomes" id="UP000283509">
    <property type="component" value="Unassembled WGS sequence"/>
</dbReference>
<organism evidence="3 4">
    <name type="scientific">Penaeus vannamei</name>
    <name type="common">Whiteleg shrimp</name>
    <name type="synonym">Litopenaeus vannamei</name>
    <dbReference type="NCBI Taxonomy" id="6689"/>
    <lineage>
        <taxon>Eukaryota</taxon>
        <taxon>Metazoa</taxon>
        <taxon>Ecdysozoa</taxon>
        <taxon>Arthropoda</taxon>
        <taxon>Crustacea</taxon>
        <taxon>Multicrustacea</taxon>
        <taxon>Malacostraca</taxon>
        <taxon>Eumalacostraca</taxon>
        <taxon>Eucarida</taxon>
        <taxon>Decapoda</taxon>
        <taxon>Dendrobranchiata</taxon>
        <taxon>Penaeoidea</taxon>
        <taxon>Penaeidae</taxon>
        <taxon>Penaeus</taxon>
    </lineage>
</organism>
<evidence type="ECO:0000313" key="3">
    <source>
        <dbReference type="EMBL" id="ROT67276.1"/>
    </source>
</evidence>
<sequence>MWKLPAVTLFVLATSLSVGAEAPEGQATQIVLEKLRDKENYNSAVRPSPHGDPTEVKVQMYIREIDVDDANMKADFDLTFRMESVTSTSSRLTWPGCPTPSSSTPSPRSWSPSTLRATSGSTRTAASSTARGCR</sequence>
<dbReference type="OrthoDB" id="407674at2759"/>
<proteinExistence type="predicted"/>